<name>A0ABQ7H5F5_DUNSA</name>
<organism evidence="2 3">
    <name type="scientific">Dunaliella salina</name>
    <name type="common">Green alga</name>
    <name type="synonym">Protococcus salinus</name>
    <dbReference type="NCBI Taxonomy" id="3046"/>
    <lineage>
        <taxon>Eukaryota</taxon>
        <taxon>Viridiplantae</taxon>
        <taxon>Chlorophyta</taxon>
        <taxon>core chlorophytes</taxon>
        <taxon>Chlorophyceae</taxon>
        <taxon>CS clade</taxon>
        <taxon>Chlamydomonadales</taxon>
        <taxon>Dunaliellaceae</taxon>
        <taxon>Dunaliella</taxon>
    </lineage>
</organism>
<protein>
    <recommendedName>
        <fullName evidence="4">Encoded protein</fullName>
    </recommendedName>
</protein>
<accession>A0ABQ7H5F5</accession>
<dbReference type="Proteomes" id="UP000815325">
    <property type="component" value="Unassembled WGS sequence"/>
</dbReference>
<evidence type="ECO:0008006" key="4">
    <source>
        <dbReference type="Google" id="ProtNLM"/>
    </source>
</evidence>
<sequence length="79" mass="8963">MAQTIRSRKKYHVLGDVSDDSDEGEQNGLEHQEAEALPTIHDIENPLEHYPEDVWDAAVNSPDDGRAVLHTFNELHTTR</sequence>
<feature type="region of interest" description="Disordered" evidence="1">
    <location>
        <begin position="1"/>
        <end position="38"/>
    </location>
</feature>
<keyword evidence="3" id="KW-1185">Reference proteome</keyword>
<evidence type="ECO:0000256" key="1">
    <source>
        <dbReference type="SAM" id="MobiDB-lite"/>
    </source>
</evidence>
<feature type="compositionally biased region" description="Basic residues" evidence="1">
    <location>
        <begin position="1"/>
        <end position="12"/>
    </location>
</feature>
<dbReference type="EMBL" id="MU069469">
    <property type="protein sequence ID" value="KAF5842085.1"/>
    <property type="molecule type" value="Genomic_DNA"/>
</dbReference>
<gene>
    <name evidence="2" type="ORF">DUNSADRAFT_9344</name>
</gene>
<evidence type="ECO:0000313" key="2">
    <source>
        <dbReference type="EMBL" id="KAF5842085.1"/>
    </source>
</evidence>
<evidence type="ECO:0000313" key="3">
    <source>
        <dbReference type="Proteomes" id="UP000815325"/>
    </source>
</evidence>
<proteinExistence type="predicted"/>
<reference evidence="2" key="1">
    <citation type="submission" date="2017-08" db="EMBL/GenBank/DDBJ databases">
        <authorList>
            <person name="Polle J.E."/>
            <person name="Barry K."/>
            <person name="Cushman J."/>
            <person name="Schmutz J."/>
            <person name="Tran D."/>
            <person name="Hathwaick L.T."/>
            <person name="Yim W.C."/>
            <person name="Jenkins J."/>
            <person name="Mckie-Krisberg Z.M."/>
            <person name="Prochnik S."/>
            <person name="Lindquist E."/>
            <person name="Dockter R.B."/>
            <person name="Adam C."/>
            <person name="Molina H."/>
            <person name="Bunkerborg J."/>
            <person name="Jin E."/>
            <person name="Buchheim M."/>
            <person name="Magnuson J."/>
        </authorList>
    </citation>
    <scope>NUCLEOTIDE SEQUENCE</scope>
    <source>
        <strain evidence="2">CCAP 19/18</strain>
    </source>
</reference>
<comment type="caution">
    <text evidence="2">The sequence shown here is derived from an EMBL/GenBank/DDBJ whole genome shotgun (WGS) entry which is preliminary data.</text>
</comment>